<keyword evidence="2" id="KW-1185">Reference proteome</keyword>
<accession>W4LHQ9</accession>
<evidence type="ECO:0000313" key="2">
    <source>
        <dbReference type="Proteomes" id="UP000019141"/>
    </source>
</evidence>
<dbReference type="InterPro" id="IPR017395">
    <property type="entry name" value="Chlorophyllase-like"/>
</dbReference>
<dbReference type="Pfam" id="PF07224">
    <property type="entry name" value="Chlorophyllase"/>
    <property type="match status" value="1"/>
</dbReference>
<dbReference type="InterPro" id="IPR029058">
    <property type="entry name" value="AB_hydrolase_fold"/>
</dbReference>
<name>W4LHQ9_ENTF1</name>
<dbReference type="PATRIC" id="fig|1429438.4.peg.4357"/>
<sequence length="575" mass="62365">MIQDPSLPGPFTSTKVTYAAPGLNYAVTNRTGRYFVFENPTSGFTTRTIDLSDIADFDATIDWPFTNSNAPINGLLHIPSGGGPFPLAVFAHGNHTATEDSTPGYLYLCELLASHGILAATIDVNFLNGGNSGENDGRAIVQLEHIKQFQIWHQQIGHPLAGKVDLSKVMIVGHSRGGEAVGHASLFNGMDAIQFDRFGPSIPVDGSEDLGPYHFNLEAVFAISPTDQQYRPVGGLTGVRDPYMVIHGSRDSDVYYFAGHLAYDRSYRVDLANPAQPAEGTKALLWIHGANHNNFNSQWGQESAGTLTRDLQEQIAKTYIGAVAQAQLLGQSDYLEILQDPDVVFRNGWITQPVTLVSQYQGADRLFIQHNEESGTAIQISAPVTGNVTSTDVQAAKRNLATSGSSSLTTETGIPLDTGSHLLQDAQGVAIAWTEMGGEYRVEFDPATANADTFTHVAFRAGQSFESPNTPGMDQDLTLVFHDGTNSVSFPLSTFTSLPFPDTFPQFRPQIAPFALPHTEPVTVLQTVLIPFQTLRDAGLNPAQLQRIEFHFDLTSSGLLYLDDIQLTRLASPSV</sequence>
<reference evidence="1 2" key="1">
    <citation type="journal article" date="2014" name="Nature">
        <title>An environmental bacterial taxon with a large and distinct metabolic repertoire.</title>
        <authorList>
            <person name="Wilson M.C."/>
            <person name="Mori T."/>
            <person name="Ruckert C."/>
            <person name="Uria A.R."/>
            <person name="Helf M.J."/>
            <person name="Takada K."/>
            <person name="Gernert C."/>
            <person name="Steffens U.A."/>
            <person name="Heycke N."/>
            <person name="Schmitt S."/>
            <person name="Rinke C."/>
            <person name="Helfrich E.J."/>
            <person name="Brachmann A.O."/>
            <person name="Gurgui C."/>
            <person name="Wakimoto T."/>
            <person name="Kracht M."/>
            <person name="Crusemann M."/>
            <person name="Hentschel U."/>
            <person name="Abe I."/>
            <person name="Matsunaga S."/>
            <person name="Kalinowski J."/>
            <person name="Takeyama H."/>
            <person name="Piel J."/>
        </authorList>
    </citation>
    <scope>NUCLEOTIDE SEQUENCE [LARGE SCALE GENOMIC DNA]</scope>
    <source>
        <strain evidence="2">TSY1</strain>
    </source>
</reference>
<dbReference type="AlphaFoldDB" id="W4LHQ9"/>
<dbReference type="SUPFAM" id="SSF53474">
    <property type="entry name" value="alpha/beta-Hydrolases"/>
    <property type="match status" value="1"/>
</dbReference>
<organism evidence="1 2">
    <name type="scientific">Entotheonella factor</name>
    <dbReference type="NCBI Taxonomy" id="1429438"/>
    <lineage>
        <taxon>Bacteria</taxon>
        <taxon>Pseudomonadati</taxon>
        <taxon>Nitrospinota/Tectimicrobiota group</taxon>
        <taxon>Candidatus Tectimicrobiota</taxon>
        <taxon>Candidatus Entotheonellia</taxon>
        <taxon>Candidatus Entotheonellales</taxon>
        <taxon>Candidatus Entotheonellaceae</taxon>
        <taxon>Candidatus Entotheonella</taxon>
    </lineage>
</organism>
<protein>
    <recommendedName>
        <fullName evidence="3">Alpha/beta hydrolase</fullName>
    </recommendedName>
</protein>
<gene>
    <name evidence="1" type="ORF">ETSY1_22595</name>
</gene>
<proteinExistence type="predicted"/>
<evidence type="ECO:0008006" key="3">
    <source>
        <dbReference type="Google" id="ProtNLM"/>
    </source>
</evidence>
<dbReference type="Proteomes" id="UP000019141">
    <property type="component" value="Unassembled WGS sequence"/>
</dbReference>
<dbReference type="EMBL" id="AZHW01000664">
    <property type="protein sequence ID" value="ETW97449.1"/>
    <property type="molecule type" value="Genomic_DNA"/>
</dbReference>
<evidence type="ECO:0000313" key="1">
    <source>
        <dbReference type="EMBL" id="ETW97449.1"/>
    </source>
</evidence>
<comment type="caution">
    <text evidence="1">The sequence shown here is derived from an EMBL/GenBank/DDBJ whole genome shotgun (WGS) entry which is preliminary data.</text>
</comment>
<dbReference type="HOGENOM" id="CLU_020973_0_0_7"/>
<dbReference type="Gene3D" id="3.40.50.1820">
    <property type="entry name" value="alpha/beta hydrolase"/>
    <property type="match status" value="1"/>
</dbReference>